<dbReference type="InterPro" id="IPR050534">
    <property type="entry name" value="Coronavir_polyprotein_1ab"/>
</dbReference>
<keyword evidence="4 9" id="KW-0347">Helicase</keyword>
<dbReference type="KEGG" id="vrm:44547418_01231"/>
<accession>A0A239ZCD6</accession>
<feature type="domain" description="DNA2/NAM7 helicase-like C-terminal" evidence="8">
    <location>
        <begin position="912"/>
        <end position="1087"/>
    </location>
</feature>
<dbReference type="InterPro" id="IPR041679">
    <property type="entry name" value="DNA2/NAM7-like_C"/>
</dbReference>
<dbReference type="PANTHER" id="PTHR43788:SF8">
    <property type="entry name" value="DNA-BINDING PROTEIN SMUBP-2"/>
    <property type="match status" value="1"/>
</dbReference>
<keyword evidence="2" id="KW-0547">Nucleotide-binding</keyword>
<proteinExistence type="inferred from homology"/>
<evidence type="ECO:0000256" key="6">
    <source>
        <dbReference type="SAM" id="Coils"/>
    </source>
</evidence>
<evidence type="ECO:0000256" key="4">
    <source>
        <dbReference type="ARBA" id="ARBA00022806"/>
    </source>
</evidence>
<keyword evidence="5" id="KW-0067">ATP-binding</keyword>
<evidence type="ECO:0000259" key="8">
    <source>
        <dbReference type="Pfam" id="PF13087"/>
    </source>
</evidence>
<dbReference type="SUPFAM" id="SSF52540">
    <property type="entry name" value="P-loop containing nucleoside triphosphate hydrolases"/>
    <property type="match status" value="2"/>
</dbReference>
<evidence type="ECO:0000313" key="9">
    <source>
        <dbReference type="EMBL" id="SNV68815.1"/>
    </source>
</evidence>
<keyword evidence="3" id="KW-0378">Hydrolase</keyword>
<dbReference type="EMBL" id="LT906470">
    <property type="protein sequence ID" value="SNV68815.1"/>
    <property type="molecule type" value="Genomic_DNA"/>
</dbReference>
<dbReference type="Gene3D" id="3.40.50.300">
    <property type="entry name" value="P-loop containing nucleotide triphosphate hydrolases"/>
    <property type="match status" value="3"/>
</dbReference>
<dbReference type="RefSeq" id="WP_095066168.1">
    <property type="nucleotide sequence ID" value="NZ_LT906470.1"/>
</dbReference>
<evidence type="ECO:0000256" key="1">
    <source>
        <dbReference type="ARBA" id="ARBA00007913"/>
    </source>
</evidence>
<evidence type="ECO:0000256" key="5">
    <source>
        <dbReference type="ARBA" id="ARBA00022840"/>
    </source>
</evidence>
<dbReference type="GO" id="GO:0016787">
    <property type="term" value="F:hydrolase activity"/>
    <property type="evidence" value="ECO:0007669"/>
    <property type="project" value="UniProtKB-KW"/>
</dbReference>
<sequence length="1112" mass="126852">MRDTAKQIINYWYSLECLQPKEVPKYKAIPKKYIKELIFTTENDRTTIYQQSVIKPYWRNPNSRVSTYVVPLPNDPYNYSIIDEIKYFKDEKDYVLDDELAVLLCVVKGTEVLEAFIDKLEIEYPEKPYLGNVYSASFIVDTEGYYKEGSLQIAPFIWVIHQMMSQPDVEFKDIKLDGWDEVVKEIEDGFNLPEEKVSLDEAARVINAYIQEHILDPMRVTMFRAGDIYGYCGFKEEEIQLVKADTMPINDLKSSFFLDDLQLVLQHIDTLKDNDKVLSYINSLNQDIEHYDLLKDTEQMRNWYNPKVLPYGRWPSKFNLSFLQQIAVNIAKENPKDIFSVNGPPGTGKTTLLKDIIASNIVERAAKFCESNHVNDIFKKVVGRDGTSFYYDIPSDIAVYGMLVLSSNNKAVENITLELPNISSVEEGTNGSTLFHPDSSDQQVDLSYFAKDKKYQFVKSNEVYFTFLADRLAESNEQWGLISARLGKKSNINTFMPVLDVLSSDMSFIMRIPSAQDAFESAKKQFQAQYNLVKALFDYVTVYEDNIKLIQALKLKTDKLQEEVLAINEELSKYDTLDDDLLKLVEHKDSIESKLIELNSKRSIVDKIWSATNWSILKAMSNTALLSVIEEETTNLQKVKGQLDTLHQLVNERESIINTKDGLLSDIKELDSTVQKAENTQQDILGILKTSDKDFIHCFDDIESKLMSSDEERAQAHTAFLYVCNYLNECRERLLYDALQLQKAVVMSDAFRKNMQLLSQYWGSLSDRKKLQKNFDLNIIFPALINSLMIAVPVISSTFAAVERFLINCKAKNSLGTIIIDEAGQASPHMLVGALFRAQKAIVVGDPKQIEPVQTVQDLFVEKIGGEGIGKYRSKALSVQSLADAQNPFAGIIKNLDGSESWVGCPLVIHRRCKNPMFTVANELSYGGFMINKTTNSKEPIEPCKESCWITYDASNIESTTGKDRYVHVQGQIAFELIQKLRARNTKFKDIFIITPFTSVAYGFKKYMESVSDDIVNWTKEDNKKDWLDDNIGTVHTFQGKEAKVVIYMLGCQSDDSANGAIKWVNANNVNVAFTRAREYIYVIGDAVKWAELNKNLAFAQKYLPVHTLEDF</sequence>
<dbReference type="GO" id="GO:0005524">
    <property type="term" value="F:ATP binding"/>
    <property type="evidence" value="ECO:0007669"/>
    <property type="project" value="UniProtKB-KW"/>
</dbReference>
<name>A0A239ZCD6_9FIRM</name>
<dbReference type="AlphaFoldDB" id="A0A239ZCD6"/>
<evidence type="ECO:0000256" key="3">
    <source>
        <dbReference type="ARBA" id="ARBA00022801"/>
    </source>
</evidence>
<gene>
    <name evidence="9" type="ORF">SAMEA44547418_01231</name>
</gene>
<dbReference type="Pfam" id="PF13087">
    <property type="entry name" value="AAA_12"/>
    <property type="match status" value="1"/>
</dbReference>
<feature type="domain" description="DNA2/NAM7 helicase helicase" evidence="7">
    <location>
        <begin position="325"/>
        <end position="853"/>
    </location>
</feature>
<dbReference type="Proteomes" id="UP000214973">
    <property type="component" value="Chromosome 1"/>
</dbReference>
<dbReference type="GO" id="GO:0043139">
    <property type="term" value="F:5'-3' DNA helicase activity"/>
    <property type="evidence" value="ECO:0007669"/>
    <property type="project" value="TreeGrafter"/>
</dbReference>
<organism evidence="9 10">
    <name type="scientific">Veillonella rodentium</name>
    <dbReference type="NCBI Taxonomy" id="248315"/>
    <lineage>
        <taxon>Bacteria</taxon>
        <taxon>Bacillati</taxon>
        <taxon>Bacillota</taxon>
        <taxon>Negativicutes</taxon>
        <taxon>Veillonellales</taxon>
        <taxon>Veillonellaceae</taxon>
        <taxon>Veillonella</taxon>
    </lineage>
</organism>
<dbReference type="PANTHER" id="PTHR43788">
    <property type="entry name" value="DNA2/NAM7 HELICASE FAMILY MEMBER"/>
    <property type="match status" value="1"/>
</dbReference>
<comment type="similarity">
    <text evidence="1">Belongs to the DNA2/NAM7 helicase family.</text>
</comment>
<reference evidence="9 10" key="1">
    <citation type="submission" date="2017-06" db="EMBL/GenBank/DDBJ databases">
        <authorList>
            <consortium name="Pathogen Informatics"/>
        </authorList>
    </citation>
    <scope>NUCLEOTIDE SEQUENCE [LARGE SCALE GENOMIC DNA]</scope>
    <source>
        <strain evidence="9 10">NCTC12018</strain>
    </source>
</reference>
<dbReference type="InterPro" id="IPR027417">
    <property type="entry name" value="P-loop_NTPase"/>
</dbReference>
<evidence type="ECO:0000256" key="2">
    <source>
        <dbReference type="ARBA" id="ARBA00022741"/>
    </source>
</evidence>
<evidence type="ECO:0000313" key="10">
    <source>
        <dbReference type="Proteomes" id="UP000214973"/>
    </source>
</evidence>
<protein>
    <submittedName>
        <fullName evidence="9">Putative DNA helicase</fullName>
    </submittedName>
</protein>
<evidence type="ECO:0000259" key="7">
    <source>
        <dbReference type="Pfam" id="PF13086"/>
    </source>
</evidence>
<feature type="coiled-coil region" evidence="6">
    <location>
        <begin position="629"/>
        <end position="680"/>
    </location>
</feature>
<dbReference type="InterPro" id="IPR041677">
    <property type="entry name" value="DNA2/NAM7_AAA_11"/>
</dbReference>
<dbReference type="Pfam" id="PF13086">
    <property type="entry name" value="AAA_11"/>
    <property type="match status" value="1"/>
</dbReference>
<keyword evidence="6" id="KW-0175">Coiled coil</keyword>
<keyword evidence="10" id="KW-1185">Reference proteome</keyword>